<sequence length="313" mass="36401">MAILFSEPLLKVYRASAFSCSFIFCWFLFMVAIILPFFLAFSTYDFWKKQETYLEQPKVLYRKEILVMIYTEEEVASNGAIIKSPSTLIFSSMGGVNEMFFSDLSPMLIKSSLLDFNFDNYPDMYEFNITAYTDPIYVKSVKVLTFYDYKIRDRVKLDMVGMAFAEVQTPVGASTVFIDGNLEFRQSQPLKATTIVRNEYDTSVLSQTSSNQNYLPSLFLRYNDRNCTTYYNYQSLVMPKGDDETCTISMKVRIPAHQKFEYTPGFLETMKFAWVQYLCLLIPVGYMIYSFASFVFDNQVLESHVTYETKILK</sequence>
<keyword evidence="9" id="KW-0325">Glycoprotein</keyword>
<evidence type="ECO:0000313" key="15">
    <source>
        <dbReference type="Proteomes" id="UP000187209"/>
    </source>
</evidence>
<protein>
    <recommendedName>
        <fullName evidence="3">Transmembrane protein 231</fullName>
    </recommendedName>
</protein>
<evidence type="ECO:0000256" key="5">
    <source>
        <dbReference type="ARBA" id="ARBA00022692"/>
    </source>
</evidence>
<dbReference type="GO" id="GO:0060170">
    <property type="term" value="C:ciliary membrane"/>
    <property type="evidence" value="ECO:0007669"/>
    <property type="project" value="UniProtKB-SubCell"/>
</dbReference>
<evidence type="ECO:0000256" key="1">
    <source>
        <dbReference type="ARBA" id="ARBA00004272"/>
    </source>
</evidence>
<dbReference type="PANTHER" id="PTHR14605">
    <property type="entry name" value="CHST5 PROTEIN"/>
    <property type="match status" value="1"/>
</dbReference>
<feature type="transmembrane region" description="Helical" evidence="12">
    <location>
        <begin position="274"/>
        <end position="296"/>
    </location>
</feature>
<name>A0A1R2CVP6_9CILI</name>
<dbReference type="GO" id="GO:0032880">
    <property type="term" value="P:regulation of protein localization"/>
    <property type="evidence" value="ECO:0007669"/>
    <property type="project" value="TreeGrafter"/>
</dbReference>
<evidence type="ECO:0000256" key="10">
    <source>
        <dbReference type="ARBA" id="ARBA00023273"/>
    </source>
</evidence>
<dbReference type="Pfam" id="PF10149">
    <property type="entry name" value="TM231"/>
    <property type="match status" value="1"/>
</dbReference>
<feature type="transmembrane region" description="Helical" evidence="12">
    <location>
        <begin position="15"/>
        <end position="41"/>
    </location>
</feature>
<evidence type="ECO:0000256" key="6">
    <source>
        <dbReference type="ARBA" id="ARBA00022989"/>
    </source>
</evidence>
<keyword evidence="10" id="KW-0966">Cell projection</keyword>
<evidence type="ECO:0000256" key="7">
    <source>
        <dbReference type="ARBA" id="ARBA00023069"/>
    </source>
</evidence>
<evidence type="ECO:0000256" key="12">
    <source>
        <dbReference type="SAM" id="Phobius"/>
    </source>
</evidence>
<dbReference type="OrthoDB" id="310549at2759"/>
<keyword evidence="5 12" id="KW-0812">Transmembrane</keyword>
<comment type="similarity">
    <text evidence="2">Belongs to the TMEM231 family.</text>
</comment>
<evidence type="ECO:0000256" key="2">
    <source>
        <dbReference type="ARBA" id="ARBA00009082"/>
    </source>
</evidence>
<dbReference type="EMBL" id="MPUH01000375">
    <property type="protein sequence ID" value="OMJ81569.1"/>
    <property type="molecule type" value="Genomic_DNA"/>
</dbReference>
<keyword evidence="8 12" id="KW-0472">Membrane</keyword>
<dbReference type="GO" id="GO:0035869">
    <property type="term" value="C:ciliary transition zone"/>
    <property type="evidence" value="ECO:0007669"/>
    <property type="project" value="TreeGrafter"/>
</dbReference>
<keyword evidence="6 12" id="KW-1133">Transmembrane helix</keyword>
<dbReference type="InterPro" id="IPR019306">
    <property type="entry name" value="TMEM231"/>
</dbReference>
<organism evidence="14 15">
    <name type="scientific">Stentor coeruleus</name>
    <dbReference type="NCBI Taxonomy" id="5963"/>
    <lineage>
        <taxon>Eukaryota</taxon>
        <taxon>Sar</taxon>
        <taxon>Alveolata</taxon>
        <taxon>Ciliophora</taxon>
        <taxon>Postciliodesmatophora</taxon>
        <taxon>Heterotrichea</taxon>
        <taxon>Heterotrichida</taxon>
        <taxon>Stentoridae</taxon>
        <taxon>Stentor</taxon>
    </lineage>
</organism>
<comment type="subcellular location">
    <subcellularLocation>
        <location evidence="1">Cell projection</location>
        <location evidence="1">Cilium membrane</location>
        <topology evidence="1">Multi-pass membrane protein</topology>
    </subcellularLocation>
</comment>
<evidence type="ECO:0000313" key="13">
    <source>
        <dbReference type="EMBL" id="OMJ81569.1"/>
    </source>
</evidence>
<gene>
    <name evidence="13" type="ORF">SteCoe_17922</name>
    <name evidence="14" type="ORF">SteCoe_4000</name>
</gene>
<keyword evidence="4" id="KW-1003">Cell membrane</keyword>
<evidence type="ECO:0000256" key="3">
    <source>
        <dbReference type="ARBA" id="ARBA00015087"/>
    </source>
</evidence>
<evidence type="ECO:0000256" key="11">
    <source>
        <dbReference type="ARBA" id="ARBA00024803"/>
    </source>
</evidence>
<proteinExistence type="inferred from homology"/>
<dbReference type="EMBL" id="MPUH01000049">
    <property type="protein sequence ID" value="OMJ93060.1"/>
    <property type="molecule type" value="Genomic_DNA"/>
</dbReference>
<evidence type="ECO:0000313" key="14">
    <source>
        <dbReference type="EMBL" id="OMJ93060.1"/>
    </source>
</evidence>
<dbReference type="GO" id="GO:0060271">
    <property type="term" value="P:cilium assembly"/>
    <property type="evidence" value="ECO:0007669"/>
    <property type="project" value="TreeGrafter"/>
</dbReference>
<evidence type="ECO:0000256" key="4">
    <source>
        <dbReference type="ARBA" id="ARBA00022475"/>
    </source>
</evidence>
<comment type="function">
    <text evidence="11">Transmembrane component of the tectonic-like complex, a complex localized at the transition zone of primary cilia and acting as a barrier that prevents diffusion of transmembrane proteins between the cilia and plasma membranes. Required for ciliogenesis and sonic hedgehog/SHH signaling.</text>
</comment>
<evidence type="ECO:0000256" key="9">
    <source>
        <dbReference type="ARBA" id="ARBA00023180"/>
    </source>
</evidence>
<comment type="caution">
    <text evidence="14">The sequence shown here is derived from an EMBL/GenBank/DDBJ whole genome shotgun (WGS) entry which is preliminary data.</text>
</comment>
<accession>A0A1R2CVP6</accession>
<keyword evidence="15" id="KW-1185">Reference proteome</keyword>
<dbReference type="Proteomes" id="UP000187209">
    <property type="component" value="Unassembled WGS sequence"/>
</dbReference>
<keyword evidence="7" id="KW-0969">Cilium</keyword>
<dbReference type="AlphaFoldDB" id="A0A1R2CVP6"/>
<reference evidence="14 15" key="1">
    <citation type="submission" date="2016-11" db="EMBL/GenBank/DDBJ databases">
        <title>The macronuclear genome of Stentor coeruleus: a giant cell with tiny introns.</title>
        <authorList>
            <person name="Slabodnick M."/>
            <person name="Ruby J.G."/>
            <person name="Reiff S.B."/>
            <person name="Swart E.C."/>
            <person name="Gosai S."/>
            <person name="Prabakaran S."/>
            <person name="Witkowska E."/>
            <person name="Larue G.E."/>
            <person name="Fisher S."/>
            <person name="Freeman R.M."/>
            <person name="Gunawardena J."/>
            <person name="Chu W."/>
            <person name="Stover N.A."/>
            <person name="Gregory B.D."/>
            <person name="Nowacki M."/>
            <person name="Derisi J."/>
            <person name="Roy S.W."/>
            <person name="Marshall W.F."/>
            <person name="Sood P."/>
        </authorList>
    </citation>
    <scope>NUCLEOTIDE SEQUENCE [LARGE SCALE GENOMIC DNA]</scope>
    <source>
        <strain evidence="14">WM001</strain>
    </source>
</reference>
<dbReference type="PANTHER" id="PTHR14605:SF1">
    <property type="entry name" value="TRANSMEMBRANE PROTEIN 231"/>
    <property type="match status" value="1"/>
</dbReference>
<evidence type="ECO:0000256" key="8">
    <source>
        <dbReference type="ARBA" id="ARBA00023136"/>
    </source>
</evidence>